<gene>
    <name evidence="1" type="ORF">METZ01_LOCUS372282</name>
</gene>
<dbReference type="InterPro" id="IPR051690">
    <property type="entry name" value="PseI-like"/>
</dbReference>
<dbReference type="EMBL" id="UINC01135342">
    <property type="protein sequence ID" value="SVD19428.1"/>
    <property type="molecule type" value="Genomic_DNA"/>
</dbReference>
<dbReference type="SUPFAM" id="SSF51569">
    <property type="entry name" value="Aldolase"/>
    <property type="match status" value="1"/>
</dbReference>
<sequence length="65" mass="6967">MENQVKIIAEIGVNHNGSLDLAKQLIDEAFAAGVDIAKIQTSVPKLLTSKHAFKADYALTSTDPD</sequence>
<name>A0A382TDK5_9ZZZZ</name>
<dbReference type="PANTHER" id="PTHR42966:SF1">
    <property type="entry name" value="SIALIC ACID SYNTHASE"/>
    <property type="match status" value="1"/>
</dbReference>
<proteinExistence type="predicted"/>
<dbReference type="InterPro" id="IPR013785">
    <property type="entry name" value="Aldolase_TIM"/>
</dbReference>
<accession>A0A382TDK5</accession>
<protein>
    <recommendedName>
        <fullName evidence="2">N-acetylneuraminic acid synthase N-terminal domain-containing protein</fullName>
    </recommendedName>
</protein>
<organism evidence="1">
    <name type="scientific">marine metagenome</name>
    <dbReference type="NCBI Taxonomy" id="408172"/>
    <lineage>
        <taxon>unclassified sequences</taxon>
        <taxon>metagenomes</taxon>
        <taxon>ecological metagenomes</taxon>
    </lineage>
</organism>
<evidence type="ECO:0000313" key="1">
    <source>
        <dbReference type="EMBL" id="SVD19428.1"/>
    </source>
</evidence>
<evidence type="ECO:0008006" key="2">
    <source>
        <dbReference type="Google" id="ProtNLM"/>
    </source>
</evidence>
<feature type="non-terminal residue" evidence="1">
    <location>
        <position position="65"/>
    </location>
</feature>
<dbReference type="AlphaFoldDB" id="A0A382TDK5"/>
<dbReference type="GO" id="GO:0047444">
    <property type="term" value="F:N-acylneuraminate-9-phosphate synthase activity"/>
    <property type="evidence" value="ECO:0007669"/>
    <property type="project" value="TreeGrafter"/>
</dbReference>
<dbReference type="Gene3D" id="3.20.20.70">
    <property type="entry name" value="Aldolase class I"/>
    <property type="match status" value="1"/>
</dbReference>
<dbReference type="PANTHER" id="PTHR42966">
    <property type="entry name" value="N-ACETYLNEURAMINATE SYNTHASE"/>
    <property type="match status" value="1"/>
</dbReference>
<reference evidence="1" key="1">
    <citation type="submission" date="2018-05" db="EMBL/GenBank/DDBJ databases">
        <authorList>
            <person name="Lanie J.A."/>
            <person name="Ng W.-L."/>
            <person name="Kazmierczak K.M."/>
            <person name="Andrzejewski T.M."/>
            <person name="Davidsen T.M."/>
            <person name="Wayne K.J."/>
            <person name="Tettelin H."/>
            <person name="Glass J.I."/>
            <person name="Rusch D."/>
            <person name="Podicherti R."/>
            <person name="Tsui H.-C.T."/>
            <person name="Winkler M.E."/>
        </authorList>
    </citation>
    <scope>NUCLEOTIDE SEQUENCE</scope>
</reference>